<dbReference type="InterPro" id="IPR009003">
    <property type="entry name" value="Peptidase_S1_PA"/>
</dbReference>
<keyword evidence="1" id="KW-1015">Disulfide bond</keyword>
<dbReference type="OrthoDB" id="6914889at2759"/>
<evidence type="ECO:0000313" key="5">
    <source>
        <dbReference type="Proteomes" id="UP000292052"/>
    </source>
</evidence>
<dbReference type="InterPro" id="IPR001254">
    <property type="entry name" value="Trypsin_dom"/>
</dbReference>
<dbReference type="AlphaFoldDB" id="A0A482VMW8"/>
<feature type="domain" description="Peptidase S1" evidence="3">
    <location>
        <begin position="19"/>
        <end position="263"/>
    </location>
</feature>
<protein>
    <submittedName>
        <fullName evidence="4">Trypsin-1</fullName>
    </submittedName>
</protein>
<dbReference type="GO" id="GO:0006508">
    <property type="term" value="P:proteolysis"/>
    <property type="evidence" value="ECO:0007669"/>
    <property type="project" value="InterPro"/>
</dbReference>
<sequence>MQYFGNFPECGVPNRKARFVGGEYLRGYEFPWLSLIQVQGKGEEEEGKKTVPGALINNKYVITEAAQLVGLTPYDVKVTLGQFDRCSFDVSSMNVSVDKIIIHPDFSPENKANDLALLKLSNPVIFERRISPICLSVPGHNYLGQVATIVGWPPNEAAEEEEATTSCRPKKLGLPVLDNIECLETAQDPTFISTDKGCVGLVGTPSVVCEDDAGTPVMYRSHAGVYELIGILTDQNQCEEDSKSTALYTKINDHLWWITKNTRDACYCFKT</sequence>
<dbReference type="Proteomes" id="UP000292052">
    <property type="component" value="Unassembled WGS sequence"/>
</dbReference>
<gene>
    <name evidence="4" type="ORF">BDFB_006727</name>
</gene>
<dbReference type="STRING" id="1661398.A0A482VMW8"/>
<dbReference type="PRINTS" id="PR00722">
    <property type="entry name" value="CHYMOTRYPSIN"/>
</dbReference>
<dbReference type="EMBL" id="QDEB01085641">
    <property type="protein sequence ID" value="RZC33799.1"/>
    <property type="molecule type" value="Genomic_DNA"/>
</dbReference>
<dbReference type="SUPFAM" id="SSF50494">
    <property type="entry name" value="Trypsin-like serine proteases"/>
    <property type="match status" value="1"/>
</dbReference>
<dbReference type="SMART" id="SM00020">
    <property type="entry name" value="Tryp_SPc"/>
    <property type="match status" value="1"/>
</dbReference>
<organism evidence="4 5">
    <name type="scientific">Asbolus verrucosus</name>
    <name type="common">Desert ironclad beetle</name>
    <dbReference type="NCBI Taxonomy" id="1661398"/>
    <lineage>
        <taxon>Eukaryota</taxon>
        <taxon>Metazoa</taxon>
        <taxon>Ecdysozoa</taxon>
        <taxon>Arthropoda</taxon>
        <taxon>Hexapoda</taxon>
        <taxon>Insecta</taxon>
        <taxon>Pterygota</taxon>
        <taxon>Neoptera</taxon>
        <taxon>Endopterygota</taxon>
        <taxon>Coleoptera</taxon>
        <taxon>Polyphaga</taxon>
        <taxon>Cucujiformia</taxon>
        <taxon>Tenebrionidae</taxon>
        <taxon>Pimeliinae</taxon>
        <taxon>Asbolus</taxon>
    </lineage>
</organism>
<evidence type="ECO:0000313" key="4">
    <source>
        <dbReference type="EMBL" id="RZC33799.1"/>
    </source>
</evidence>
<dbReference type="InterPro" id="IPR043504">
    <property type="entry name" value="Peptidase_S1_PA_chymotrypsin"/>
</dbReference>
<evidence type="ECO:0000259" key="3">
    <source>
        <dbReference type="PROSITE" id="PS50240"/>
    </source>
</evidence>
<dbReference type="InterPro" id="IPR051487">
    <property type="entry name" value="Ser/Thr_Proteases_Immune/Dev"/>
</dbReference>
<dbReference type="PROSITE" id="PS50240">
    <property type="entry name" value="TRYPSIN_DOM"/>
    <property type="match status" value="1"/>
</dbReference>
<dbReference type="GO" id="GO:0004252">
    <property type="term" value="F:serine-type endopeptidase activity"/>
    <property type="evidence" value="ECO:0007669"/>
    <property type="project" value="InterPro"/>
</dbReference>
<accession>A0A482VMW8</accession>
<proteinExistence type="inferred from homology"/>
<evidence type="ECO:0000256" key="1">
    <source>
        <dbReference type="ARBA" id="ARBA00023157"/>
    </source>
</evidence>
<comment type="similarity">
    <text evidence="2">Belongs to the peptidase S1 family. CLIP subfamily.</text>
</comment>
<name>A0A482VMW8_ASBVE</name>
<dbReference type="Pfam" id="PF00089">
    <property type="entry name" value="Trypsin"/>
    <property type="match status" value="1"/>
</dbReference>
<comment type="caution">
    <text evidence="4">The sequence shown here is derived from an EMBL/GenBank/DDBJ whole genome shotgun (WGS) entry which is preliminary data.</text>
</comment>
<dbReference type="Gene3D" id="2.40.10.10">
    <property type="entry name" value="Trypsin-like serine proteases"/>
    <property type="match status" value="1"/>
</dbReference>
<keyword evidence="5" id="KW-1185">Reference proteome</keyword>
<dbReference type="InterPro" id="IPR001314">
    <property type="entry name" value="Peptidase_S1A"/>
</dbReference>
<dbReference type="PANTHER" id="PTHR24256">
    <property type="entry name" value="TRYPTASE-RELATED"/>
    <property type="match status" value="1"/>
</dbReference>
<reference evidence="4 5" key="1">
    <citation type="submission" date="2017-03" db="EMBL/GenBank/DDBJ databases">
        <title>Genome of the blue death feigning beetle - Asbolus verrucosus.</title>
        <authorList>
            <person name="Rider S.D."/>
        </authorList>
    </citation>
    <scope>NUCLEOTIDE SEQUENCE [LARGE SCALE GENOMIC DNA]</scope>
    <source>
        <strain evidence="4">Butters</strain>
        <tissue evidence="4">Head and leg muscle</tissue>
    </source>
</reference>
<dbReference type="FunFam" id="2.40.10.10:FF:000068">
    <property type="entry name" value="transmembrane protease serine 2"/>
    <property type="match status" value="1"/>
</dbReference>
<evidence type="ECO:0000256" key="2">
    <source>
        <dbReference type="ARBA" id="ARBA00024195"/>
    </source>
</evidence>